<dbReference type="InterPro" id="IPR011104">
    <property type="entry name" value="Hpr_kin/Pase_C"/>
</dbReference>
<dbReference type="CDD" id="cd01918">
    <property type="entry name" value="HprK_C"/>
    <property type="match status" value="1"/>
</dbReference>
<comment type="caution">
    <text evidence="2">The sequence shown here is derived from an EMBL/GenBank/DDBJ whole genome shotgun (WGS) entry which is preliminary data.</text>
</comment>
<evidence type="ECO:0000313" key="3">
    <source>
        <dbReference type="Proteomes" id="UP001161409"/>
    </source>
</evidence>
<keyword evidence="3" id="KW-1185">Reference proteome</keyword>
<dbReference type="Proteomes" id="UP001161409">
    <property type="component" value="Unassembled WGS sequence"/>
</dbReference>
<sequence>MLIDRTVQDRQGIGMIILHATAVAIEGRAILLRGPSGAGKSDIALQLLDGGATLIADDYVELHGKDGQVLARPPAKIAGLMEIRGIGLVQVPHVSDIPVAFAVNLADKSMIERLPEQRARLHIDDIPVPLVEMDGQAPSTPARIRFLLTQDWQSMDGSDDS</sequence>
<evidence type="ECO:0000259" key="1">
    <source>
        <dbReference type="Pfam" id="PF07475"/>
    </source>
</evidence>
<dbReference type="EMBL" id="BSNF01000001">
    <property type="protein sequence ID" value="GLQ04876.1"/>
    <property type="molecule type" value="Genomic_DNA"/>
</dbReference>
<organism evidence="2 3">
    <name type="scientific">Sneathiella chinensis</name>
    <dbReference type="NCBI Taxonomy" id="349750"/>
    <lineage>
        <taxon>Bacteria</taxon>
        <taxon>Pseudomonadati</taxon>
        <taxon>Pseudomonadota</taxon>
        <taxon>Alphaproteobacteria</taxon>
        <taxon>Sneathiellales</taxon>
        <taxon>Sneathiellaceae</taxon>
        <taxon>Sneathiella</taxon>
    </lineage>
</organism>
<dbReference type="Gene3D" id="3.40.50.300">
    <property type="entry name" value="P-loop containing nucleotide triphosphate hydrolases"/>
    <property type="match status" value="1"/>
</dbReference>
<keyword evidence="2" id="KW-0808">Transferase</keyword>
<accession>A0ABQ5TZK4</accession>
<feature type="domain" description="HPr kinase/phosphorylase C-terminal" evidence="1">
    <location>
        <begin position="17"/>
        <end position="130"/>
    </location>
</feature>
<gene>
    <name evidence="2" type="ORF">GCM10007924_00970</name>
</gene>
<dbReference type="InterPro" id="IPR027417">
    <property type="entry name" value="P-loop_NTPase"/>
</dbReference>
<dbReference type="SUPFAM" id="SSF53795">
    <property type="entry name" value="PEP carboxykinase-like"/>
    <property type="match status" value="1"/>
</dbReference>
<evidence type="ECO:0000313" key="2">
    <source>
        <dbReference type="EMBL" id="GLQ04876.1"/>
    </source>
</evidence>
<reference evidence="2" key="1">
    <citation type="journal article" date="2014" name="Int. J. Syst. Evol. Microbiol.">
        <title>Complete genome of a new Firmicutes species belonging to the dominant human colonic microbiota ('Ruminococcus bicirculans') reveals two chromosomes and a selective capacity to utilize plant glucans.</title>
        <authorList>
            <consortium name="NISC Comparative Sequencing Program"/>
            <person name="Wegmann U."/>
            <person name="Louis P."/>
            <person name="Goesmann A."/>
            <person name="Henrissat B."/>
            <person name="Duncan S.H."/>
            <person name="Flint H.J."/>
        </authorList>
    </citation>
    <scope>NUCLEOTIDE SEQUENCE</scope>
    <source>
        <strain evidence="2">NBRC 103408</strain>
    </source>
</reference>
<dbReference type="Pfam" id="PF07475">
    <property type="entry name" value="Hpr_kinase_C"/>
    <property type="match status" value="1"/>
</dbReference>
<proteinExistence type="predicted"/>
<name>A0ABQ5TZK4_9PROT</name>
<keyword evidence="2" id="KW-0418">Kinase</keyword>
<dbReference type="RefSeq" id="WP_206374132.1">
    <property type="nucleotide sequence ID" value="NZ_BSNF01000001.1"/>
</dbReference>
<protein>
    <submittedName>
        <fullName evidence="2">HPr kinase</fullName>
    </submittedName>
</protein>
<dbReference type="GO" id="GO:0016301">
    <property type="term" value="F:kinase activity"/>
    <property type="evidence" value="ECO:0007669"/>
    <property type="project" value="UniProtKB-KW"/>
</dbReference>
<reference evidence="2" key="2">
    <citation type="submission" date="2023-01" db="EMBL/GenBank/DDBJ databases">
        <title>Draft genome sequence of Sneathiella chinensis strain NBRC 103408.</title>
        <authorList>
            <person name="Sun Q."/>
            <person name="Mori K."/>
        </authorList>
    </citation>
    <scope>NUCLEOTIDE SEQUENCE</scope>
    <source>
        <strain evidence="2">NBRC 103408</strain>
    </source>
</reference>